<evidence type="ECO:0000256" key="1">
    <source>
        <dbReference type="SAM" id="MobiDB-lite"/>
    </source>
</evidence>
<keyword evidence="3" id="KW-1185">Reference proteome</keyword>
<proteinExistence type="predicted"/>
<dbReference type="Proteomes" id="UP000318571">
    <property type="component" value="Chromosome 4"/>
</dbReference>
<comment type="caution">
    <text evidence="2">The sequence shown here is derived from an EMBL/GenBank/DDBJ whole genome shotgun (WGS) entry which is preliminary data.</text>
</comment>
<dbReference type="AlphaFoldDB" id="A0A553NR06"/>
<feature type="region of interest" description="Disordered" evidence="1">
    <location>
        <begin position="21"/>
        <end position="69"/>
    </location>
</feature>
<gene>
    <name evidence="2" type="ORF">TCAL_15854</name>
</gene>
<reference evidence="2 3" key="1">
    <citation type="journal article" date="2018" name="Nat. Ecol. Evol.">
        <title>Genomic signatures of mitonuclear coevolution across populations of Tigriopus californicus.</title>
        <authorList>
            <person name="Barreto F.S."/>
            <person name="Watson E.T."/>
            <person name="Lima T.G."/>
            <person name="Willett C.S."/>
            <person name="Edmands S."/>
            <person name="Li W."/>
            <person name="Burton R.S."/>
        </authorList>
    </citation>
    <scope>NUCLEOTIDE SEQUENCE [LARGE SCALE GENOMIC DNA]</scope>
    <source>
        <strain evidence="2 3">San Diego</strain>
    </source>
</reference>
<sequence length="143" mass="15174">MSRENGRAGNHQLNFNGYILKPLSMPGHGDGGHHVGSQIDTEDGDSSKREGHISQDEQQERRDLGNVGGQSVGNGFLQVVKDQATLFNASYDGGKVVVQQDHVSGLLGHIGSRDTMATPISAFFKAGESFTPSPVTATMAPIL</sequence>
<organism evidence="2 3">
    <name type="scientific">Tigriopus californicus</name>
    <name type="common">Marine copepod</name>
    <dbReference type="NCBI Taxonomy" id="6832"/>
    <lineage>
        <taxon>Eukaryota</taxon>
        <taxon>Metazoa</taxon>
        <taxon>Ecdysozoa</taxon>
        <taxon>Arthropoda</taxon>
        <taxon>Crustacea</taxon>
        <taxon>Multicrustacea</taxon>
        <taxon>Hexanauplia</taxon>
        <taxon>Copepoda</taxon>
        <taxon>Harpacticoida</taxon>
        <taxon>Harpacticidae</taxon>
        <taxon>Tigriopus</taxon>
    </lineage>
</organism>
<name>A0A553NR06_TIGCA</name>
<evidence type="ECO:0000313" key="2">
    <source>
        <dbReference type="EMBL" id="TRY67840.1"/>
    </source>
</evidence>
<evidence type="ECO:0000313" key="3">
    <source>
        <dbReference type="Proteomes" id="UP000318571"/>
    </source>
</evidence>
<accession>A0A553NR06</accession>
<protein>
    <submittedName>
        <fullName evidence="2">Uncharacterized protein</fullName>
    </submittedName>
</protein>
<feature type="compositionally biased region" description="Basic and acidic residues" evidence="1">
    <location>
        <begin position="45"/>
        <end position="64"/>
    </location>
</feature>
<dbReference type="EMBL" id="VCGU01000011">
    <property type="protein sequence ID" value="TRY67840.1"/>
    <property type="molecule type" value="Genomic_DNA"/>
</dbReference>